<dbReference type="EMBL" id="BAAAZA010000002">
    <property type="protein sequence ID" value="GAA3848950.1"/>
    <property type="molecule type" value="Genomic_DNA"/>
</dbReference>
<evidence type="ECO:0000313" key="6">
    <source>
        <dbReference type="EMBL" id="GAA3848950.1"/>
    </source>
</evidence>
<evidence type="ECO:0000256" key="3">
    <source>
        <dbReference type="ARBA" id="ARBA00023163"/>
    </source>
</evidence>
<dbReference type="PANTHER" id="PTHR33204:SF39">
    <property type="entry name" value="TRANSCRIPTIONAL REGULATORY PROTEIN"/>
    <property type="match status" value="1"/>
</dbReference>
<name>A0ABP7JN87_9ACTN</name>
<dbReference type="RefSeq" id="WP_331266530.1">
    <property type="nucleotide sequence ID" value="NZ_BAAAZA010000002.1"/>
</dbReference>
<dbReference type="Proteomes" id="UP001501563">
    <property type="component" value="Unassembled WGS sequence"/>
</dbReference>
<organism evidence="6 7">
    <name type="scientific">Streptomyces lannensis</name>
    <dbReference type="NCBI Taxonomy" id="766498"/>
    <lineage>
        <taxon>Bacteria</taxon>
        <taxon>Bacillati</taxon>
        <taxon>Actinomycetota</taxon>
        <taxon>Actinomycetes</taxon>
        <taxon>Kitasatosporales</taxon>
        <taxon>Streptomycetaceae</taxon>
        <taxon>Streptomyces</taxon>
    </lineage>
</organism>
<proteinExistence type="predicted"/>
<keyword evidence="1" id="KW-0805">Transcription regulation</keyword>
<dbReference type="SUPFAM" id="SSF46785">
    <property type="entry name" value="Winged helix' DNA-binding domain"/>
    <property type="match status" value="1"/>
</dbReference>
<feature type="domain" description="HTH hxlR-type" evidence="5">
    <location>
        <begin position="20"/>
        <end position="124"/>
    </location>
</feature>
<dbReference type="Pfam" id="PF01638">
    <property type="entry name" value="HxlR"/>
    <property type="match status" value="1"/>
</dbReference>
<dbReference type="InterPro" id="IPR036390">
    <property type="entry name" value="WH_DNA-bd_sf"/>
</dbReference>
<feature type="compositionally biased region" description="Basic and acidic residues" evidence="4">
    <location>
        <begin position="7"/>
        <end position="21"/>
    </location>
</feature>
<feature type="region of interest" description="Disordered" evidence="4">
    <location>
        <begin position="1"/>
        <end position="21"/>
    </location>
</feature>
<accession>A0ABP7JN87</accession>
<dbReference type="InterPro" id="IPR036388">
    <property type="entry name" value="WH-like_DNA-bd_sf"/>
</dbReference>
<dbReference type="InterPro" id="IPR002577">
    <property type="entry name" value="HTH_HxlR"/>
</dbReference>
<dbReference type="PROSITE" id="PS51118">
    <property type="entry name" value="HTH_HXLR"/>
    <property type="match status" value="1"/>
</dbReference>
<sequence>MAAATAEELRTEAASDTPGCREEARPLIRSVLERIGDKWSVVVVCQLGESTYRFNELRRLTSPITQRMLSVTLRGLERDGLVSRTVHPTVPPQVDYALTKRGRSLLGVVRDLAGWADAHAQEIGESRTEYDGREE</sequence>
<dbReference type="Gene3D" id="1.10.10.10">
    <property type="entry name" value="Winged helix-like DNA-binding domain superfamily/Winged helix DNA-binding domain"/>
    <property type="match status" value="1"/>
</dbReference>
<keyword evidence="3" id="KW-0804">Transcription</keyword>
<protein>
    <submittedName>
        <fullName evidence="6">Helix-turn-helix domain-containing protein</fullName>
    </submittedName>
</protein>
<dbReference type="PANTHER" id="PTHR33204">
    <property type="entry name" value="TRANSCRIPTIONAL REGULATOR, MARR FAMILY"/>
    <property type="match status" value="1"/>
</dbReference>
<evidence type="ECO:0000256" key="4">
    <source>
        <dbReference type="SAM" id="MobiDB-lite"/>
    </source>
</evidence>
<reference evidence="7" key="1">
    <citation type="journal article" date="2019" name="Int. J. Syst. Evol. Microbiol.">
        <title>The Global Catalogue of Microorganisms (GCM) 10K type strain sequencing project: providing services to taxonomists for standard genome sequencing and annotation.</title>
        <authorList>
            <consortium name="The Broad Institute Genomics Platform"/>
            <consortium name="The Broad Institute Genome Sequencing Center for Infectious Disease"/>
            <person name="Wu L."/>
            <person name="Ma J."/>
        </authorList>
    </citation>
    <scope>NUCLEOTIDE SEQUENCE [LARGE SCALE GENOMIC DNA]</scope>
    <source>
        <strain evidence="7">JCM 16578</strain>
    </source>
</reference>
<evidence type="ECO:0000256" key="1">
    <source>
        <dbReference type="ARBA" id="ARBA00023015"/>
    </source>
</evidence>
<evidence type="ECO:0000313" key="7">
    <source>
        <dbReference type="Proteomes" id="UP001501563"/>
    </source>
</evidence>
<comment type="caution">
    <text evidence="6">The sequence shown here is derived from an EMBL/GenBank/DDBJ whole genome shotgun (WGS) entry which is preliminary data.</text>
</comment>
<keyword evidence="7" id="KW-1185">Reference proteome</keyword>
<evidence type="ECO:0000259" key="5">
    <source>
        <dbReference type="PROSITE" id="PS51118"/>
    </source>
</evidence>
<gene>
    <name evidence="6" type="ORF">GCM10022207_08390</name>
</gene>
<keyword evidence="2" id="KW-0238">DNA-binding</keyword>
<evidence type="ECO:0000256" key="2">
    <source>
        <dbReference type="ARBA" id="ARBA00023125"/>
    </source>
</evidence>